<evidence type="ECO:0000256" key="1">
    <source>
        <dbReference type="ARBA" id="ARBA00023002"/>
    </source>
</evidence>
<dbReference type="SUPFAM" id="SSF51735">
    <property type="entry name" value="NAD(P)-binding Rossmann-fold domains"/>
    <property type="match status" value="1"/>
</dbReference>
<dbReference type="PANTHER" id="PTHR30524">
    <property type="entry name" value="MANNITOL-1-PHOSPHATE 5-DEHYDROGENASE"/>
    <property type="match status" value="1"/>
</dbReference>
<evidence type="ECO:0000313" key="3">
    <source>
        <dbReference type="EMBL" id="GAF93102.1"/>
    </source>
</evidence>
<dbReference type="AlphaFoldDB" id="X0TY89"/>
<dbReference type="GO" id="GO:0005829">
    <property type="term" value="C:cytosol"/>
    <property type="evidence" value="ECO:0007669"/>
    <property type="project" value="TreeGrafter"/>
</dbReference>
<name>X0TY89_9ZZZZ</name>
<dbReference type="Pfam" id="PF01232">
    <property type="entry name" value="Mannitol_dh"/>
    <property type="match status" value="1"/>
</dbReference>
<feature type="non-terminal residue" evidence="3">
    <location>
        <position position="209"/>
    </location>
</feature>
<evidence type="ECO:0000259" key="2">
    <source>
        <dbReference type="Pfam" id="PF01232"/>
    </source>
</evidence>
<comment type="caution">
    <text evidence="3">The sequence shown here is derived from an EMBL/GenBank/DDBJ whole genome shotgun (WGS) entry which is preliminary data.</text>
</comment>
<accession>X0TY89</accession>
<proteinExistence type="predicted"/>
<reference evidence="3" key="1">
    <citation type="journal article" date="2014" name="Front. Microbiol.">
        <title>High frequency of phylogenetically diverse reductive dehalogenase-homologous genes in deep subseafloor sedimentary metagenomes.</title>
        <authorList>
            <person name="Kawai M."/>
            <person name="Futagami T."/>
            <person name="Toyoda A."/>
            <person name="Takaki Y."/>
            <person name="Nishi S."/>
            <person name="Hori S."/>
            <person name="Arai W."/>
            <person name="Tsubouchi T."/>
            <person name="Morono Y."/>
            <person name="Uchiyama I."/>
            <person name="Ito T."/>
            <person name="Fujiyama A."/>
            <person name="Inagaki F."/>
            <person name="Takami H."/>
        </authorList>
    </citation>
    <scope>NUCLEOTIDE SEQUENCE</scope>
    <source>
        <strain evidence="3">Expedition CK06-06</strain>
    </source>
</reference>
<organism evidence="3">
    <name type="scientific">marine sediment metagenome</name>
    <dbReference type="NCBI Taxonomy" id="412755"/>
    <lineage>
        <taxon>unclassified sequences</taxon>
        <taxon>metagenomes</taxon>
        <taxon>ecological metagenomes</taxon>
    </lineage>
</organism>
<dbReference type="EMBL" id="BARS01019637">
    <property type="protein sequence ID" value="GAF93102.1"/>
    <property type="molecule type" value="Genomic_DNA"/>
</dbReference>
<dbReference type="Gene3D" id="3.40.50.720">
    <property type="entry name" value="NAD(P)-binding Rossmann-like Domain"/>
    <property type="match status" value="1"/>
</dbReference>
<dbReference type="GO" id="GO:0008926">
    <property type="term" value="F:mannitol-1-phosphate 5-dehydrogenase activity"/>
    <property type="evidence" value="ECO:0007669"/>
    <property type="project" value="TreeGrafter"/>
</dbReference>
<sequence length="209" mass="22850">MGKAGPKVVIIGAGASGRGHVGQLAFESGYDLVFLDKDLRLTNVLRTAEVYTVRLIGEQTRDVTIDRFTVYHLDETEAFYREFCDASLVLTTVCPPNLSDVADYLRPLVLRWLSGAGAEDYKNILCCENMNNGSTAFKGLLSAGLSALLRDRLEAKIGFPDAMIARVVTAHEDPLLLLAEDYSEWTAARAAFRGPELPVIGTLRIVGNQ</sequence>
<dbReference type="GO" id="GO:0019592">
    <property type="term" value="P:mannitol catabolic process"/>
    <property type="evidence" value="ECO:0007669"/>
    <property type="project" value="TreeGrafter"/>
</dbReference>
<dbReference type="InterPro" id="IPR013131">
    <property type="entry name" value="Mannitol_DH_N"/>
</dbReference>
<protein>
    <recommendedName>
        <fullName evidence="2">Mannitol dehydrogenase N-terminal domain-containing protein</fullName>
    </recommendedName>
</protein>
<feature type="domain" description="Mannitol dehydrogenase N-terminal" evidence="2">
    <location>
        <begin position="7"/>
        <end position="197"/>
    </location>
</feature>
<dbReference type="PANTHER" id="PTHR30524:SF0">
    <property type="entry name" value="ALTRONATE OXIDOREDUCTASE-RELATED"/>
    <property type="match status" value="1"/>
</dbReference>
<gene>
    <name evidence="3" type="ORF">S01H1_31787</name>
</gene>
<keyword evidence="1" id="KW-0560">Oxidoreductase</keyword>
<dbReference type="InterPro" id="IPR036291">
    <property type="entry name" value="NAD(P)-bd_dom_sf"/>
</dbReference>